<dbReference type="AlphaFoldDB" id="A0A0F9F2D1"/>
<feature type="non-terminal residue" evidence="1">
    <location>
        <position position="42"/>
    </location>
</feature>
<dbReference type="EMBL" id="LAZR01025204">
    <property type="protein sequence ID" value="KKL72661.1"/>
    <property type="molecule type" value="Genomic_DNA"/>
</dbReference>
<evidence type="ECO:0000313" key="1">
    <source>
        <dbReference type="EMBL" id="KKL72661.1"/>
    </source>
</evidence>
<accession>A0A0F9F2D1</accession>
<protein>
    <recommendedName>
        <fullName evidence="2">YopX protein domain-containing protein</fullName>
    </recommendedName>
</protein>
<reference evidence="1" key="1">
    <citation type="journal article" date="2015" name="Nature">
        <title>Complex archaea that bridge the gap between prokaryotes and eukaryotes.</title>
        <authorList>
            <person name="Spang A."/>
            <person name="Saw J.H."/>
            <person name="Jorgensen S.L."/>
            <person name="Zaremba-Niedzwiedzka K."/>
            <person name="Martijn J."/>
            <person name="Lind A.E."/>
            <person name="van Eijk R."/>
            <person name="Schleper C."/>
            <person name="Guy L."/>
            <person name="Ettema T.J."/>
        </authorList>
    </citation>
    <scope>NUCLEOTIDE SEQUENCE</scope>
</reference>
<comment type="caution">
    <text evidence="1">The sequence shown here is derived from an EMBL/GenBank/DDBJ whole genome shotgun (WGS) entry which is preliminary data.</text>
</comment>
<evidence type="ECO:0008006" key="2">
    <source>
        <dbReference type="Google" id="ProtNLM"/>
    </source>
</evidence>
<organism evidence="1">
    <name type="scientific">marine sediment metagenome</name>
    <dbReference type="NCBI Taxonomy" id="412755"/>
    <lineage>
        <taxon>unclassified sequences</taxon>
        <taxon>metagenomes</taxon>
        <taxon>ecological metagenomes</taxon>
    </lineage>
</organism>
<dbReference type="SUPFAM" id="SSF159006">
    <property type="entry name" value="YopX-like"/>
    <property type="match status" value="1"/>
</dbReference>
<proteinExistence type="predicted"/>
<gene>
    <name evidence="1" type="ORF">LCGC14_2082730</name>
</gene>
<name>A0A0F9F2D1_9ZZZZ</name>
<sequence length="42" mass="5252">MVEREIKFRVWDKIDKEMMLPCEWEEDYVGCSHKKIGLYIFR</sequence>